<protein>
    <submittedName>
        <fullName evidence="2">Diacylglycerol kinase eta-like</fullName>
    </submittedName>
</protein>
<dbReference type="InterPro" id="IPR051707">
    <property type="entry name" value="PI-Interact_SigTrans_Reg"/>
</dbReference>
<dbReference type="Pfam" id="PF00169">
    <property type="entry name" value="PH"/>
    <property type="match status" value="1"/>
</dbReference>
<organism evidence="2 3">
    <name type="scientific">Oopsacas minuta</name>
    <dbReference type="NCBI Taxonomy" id="111878"/>
    <lineage>
        <taxon>Eukaryota</taxon>
        <taxon>Metazoa</taxon>
        <taxon>Porifera</taxon>
        <taxon>Hexactinellida</taxon>
        <taxon>Hexasterophora</taxon>
        <taxon>Lyssacinosida</taxon>
        <taxon>Leucopsacidae</taxon>
        <taxon>Oopsacas</taxon>
    </lineage>
</organism>
<keyword evidence="3" id="KW-1185">Reference proteome</keyword>
<dbReference type="EMBL" id="JAKMXF010000066">
    <property type="protein sequence ID" value="KAI6659009.1"/>
    <property type="molecule type" value="Genomic_DNA"/>
</dbReference>
<dbReference type="SUPFAM" id="SSF50729">
    <property type="entry name" value="PH domain-like"/>
    <property type="match status" value="1"/>
</dbReference>
<dbReference type="AlphaFoldDB" id="A0AAV7KCZ4"/>
<keyword evidence="2" id="KW-0418">Kinase</keyword>
<dbReference type="Gene3D" id="2.30.29.30">
    <property type="entry name" value="Pleckstrin-homology domain (PH domain)/Phosphotyrosine-binding domain (PTB)"/>
    <property type="match status" value="1"/>
</dbReference>
<evidence type="ECO:0000313" key="2">
    <source>
        <dbReference type="EMBL" id="KAI6659009.1"/>
    </source>
</evidence>
<dbReference type="SMART" id="SM00233">
    <property type="entry name" value="PH"/>
    <property type="match status" value="1"/>
</dbReference>
<evidence type="ECO:0000313" key="3">
    <source>
        <dbReference type="Proteomes" id="UP001165289"/>
    </source>
</evidence>
<dbReference type="Proteomes" id="UP001165289">
    <property type="component" value="Unassembled WGS sequence"/>
</dbReference>
<dbReference type="GO" id="GO:0016301">
    <property type="term" value="F:kinase activity"/>
    <property type="evidence" value="ECO:0007669"/>
    <property type="project" value="UniProtKB-KW"/>
</dbReference>
<proteinExistence type="predicted"/>
<dbReference type="FunFam" id="2.30.29.30:FF:000286">
    <property type="entry name" value="PH-protein kinase domain containing protein"/>
    <property type="match status" value="1"/>
</dbReference>
<dbReference type="InterPro" id="IPR001849">
    <property type="entry name" value="PH_domain"/>
</dbReference>
<dbReference type="PANTHER" id="PTHR14336">
    <property type="entry name" value="TANDEM PH DOMAIN CONTAINING PROTEIN"/>
    <property type="match status" value="1"/>
</dbReference>
<reference evidence="2 3" key="1">
    <citation type="journal article" date="2023" name="BMC Biol.">
        <title>The compact genome of the sponge Oopsacas minuta (Hexactinellida) is lacking key metazoan core genes.</title>
        <authorList>
            <person name="Santini S."/>
            <person name="Schenkelaars Q."/>
            <person name="Jourda C."/>
            <person name="Duchesne M."/>
            <person name="Belahbib H."/>
            <person name="Rocher C."/>
            <person name="Selva M."/>
            <person name="Riesgo A."/>
            <person name="Vervoort M."/>
            <person name="Leys S.P."/>
            <person name="Kodjabachian L."/>
            <person name="Le Bivic A."/>
            <person name="Borchiellini C."/>
            <person name="Claverie J.M."/>
            <person name="Renard E."/>
        </authorList>
    </citation>
    <scope>NUCLEOTIDE SEQUENCE [LARGE SCALE GENOMIC DNA]</scope>
    <source>
        <strain evidence="2">SPO-2</strain>
    </source>
</reference>
<name>A0AAV7KCZ4_9METZ</name>
<dbReference type="InterPro" id="IPR011993">
    <property type="entry name" value="PH-like_dom_sf"/>
</dbReference>
<feature type="domain" description="PH" evidence="1">
    <location>
        <begin position="27"/>
        <end position="118"/>
    </location>
</feature>
<comment type="caution">
    <text evidence="2">The sequence shown here is derived from an EMBL/GenBank/DDBJ whole genome shotgun (WGS) entry which is preliminary data.</text>
</comment>
<evidence type="ECO:0000259" key="1">
    <source>
        <dbReference type="PROSITE" id="PS50003"/>
    </source>
</evidence>
<dbReference type="PROSITE" id="PS50003">
    <property type="entry name" value="PH_DOMAIN"/>
    <property type="match status" value="1"/>
</dbReference>
<keyword evidence="2" id="KW-0808">Transferase</keyword>
<gene>
    <name evidence="2" type="ORF">LOD99_14685</name>
</gene>
<accession>A0AAV7KCZ4</accession>
<sequence>MEYLFEKIAEYFSPNKNNTTDIMDNNLTIKEGYGYKRGAINTDWKKRLFVLNQKSLTYFKGGKSIPSGSIELNTVQHISDIQKDNIFKLFTPGRVYEIRLDSQGDAVAWVEALNQASKRGPVA</sequence>